<keyword evidence="3" id="KW-1185">Reference proteome</keyword>
<evidence type="ECO:0000256" key="1">
    <source>
        <dbReference type="SAM" id="Phobius"/>
    </source>
</evidence>
<accession>A0A430AL84</accession>
<feature type="transmembrane region" description="Helical" evidence="1">
    <location>
        <begin position="75"/>
        <end position="94"/>
    </location>
</feature>
<feature type="transmembrane region" description="Helical" evidence="1">
    <location>
        <begin position="45"/>
        <end position="68"/>
    </location>
</feature>
<dbReference type="Proteomes" id="UP000288669">
    <property type="component" value="Unassembled WGS sequence"/>
</dbReference>
<name>A0A430AL84_9ENTE</name>
<reference evidence="2 3" key="1">
    <citation type="submission" date="2017-05" db="EMBL/GenBank/DDBJ databases">
        <title>Vagococcus spp. assemblies.</title>
        <authorList>
            <person name="Gulvik C.A."/>
        </authorList>
    </citation>
    <scope>NUCLEOTIDE SEQUENCE [LARGE SCALE GENOMIC DNA]</scope>
    <source>
        <strain evidence="2 3">DSM 24756</strain>
    </source>
</reference>
<dbReference type="OrthoDB" id="2312248at2"/>
<evidence type="ECO:0000313" key="2">
    <source>
        <dbReference type="EMBL" id="RSU08734.1"/>
    </source>
</evidence>
<organism evidence="2 3">
    <name type="scientific">Vagococcus entomophilus</name>
    <dbReference type="NCBI Taxonomy" id="1160095"/>
    <lineage>
        <taxon>Bacteria</taxon>
        <taxon>Bacillati</taxon>
        <taxon>Bacillota</taxon>
        <taxon>Bacilli</taxon>
        <taxon>Lactobacillales</taxon>
        <taxon>Enterococcaceae</taxon>
        <taxon>Vagococcus</taxon>
    </lineage>
</organism>
<evidence type="ECO:0008006" key="4">
    <source>
        <dbReference type="Google" id="ProtNLM"/>
    </source>
</evidence>
<keyword evidence="1" id="KW-0812">Transmembrane</keyword>
<dbReference type="InterPro" id="IPR025962">
    <property type="entry name" value="SdpI/YhfL"/>
</dbReference>
<protein>
    <recommendedName>
        <fullName evidence="4">SdpI family protein</fullName>
    </recommendedName>
</protein>
<dbReference type="Pfam" id="PF13630">
    <property type="entry name" value="SdpI"/>
    <property type="match status" value="1"/>
</dbReference>
<dbReference type="AlphaFoldDB" id="A0A430AL84"/>
<dbReference type="EMBL" id="NGJZ01000001">
    <property type="protein sequence ID" value="RSU08734.1"/>
    <property type="molecule type" value="Genomic_DNA"/>
</dbReference>
<evidence type="ECO:0000313" key="3">
    <source>
        <dbReference type="Proteomes" id="UP000288669"/>
    </source>
</evidence>
<comment type="caution">
    <text evidence="2">The sequence shown here is derived from an EMBL/GenBank/DDBJ whole genome shotgun (WGS) entry which is preliminary data.</text>
</comment>
<gene>
    <name evidence="2" type="ORF">CBF30_05785</name>
</gene>
<sequence length="124" mass="14277">MIFLFVGCILVVVGLLFRILPAPYDIKLYGYGSPLARQDERLWKYAQKVSSSMLLFIGVVMAIIGCILKYFGWTNFFIIEMLLLVFPIMPIFIVTEKKLTEYAYELQAIDEQQMKSFSGNEGEK</sequence>
<proteinExistence type="predicted"/>
<dbReference type="RefSeq" id="WP_126823614.1">
    <property type="nucleotide sequence ID" value="NZ_JBHLWU010000001.1"/>
</dbReference>
<keyword evidence="1" id="KW-1133">Transmembrane helix</keyword>
<keyword evidence="1" id="KW-0472">Membrane</keyword>